<reference evidence="2" key="2">
    <citation type="submission" date="2023-01" db="EMBL/GenBank/DDBJ databases">
        <title>Draft genome sequence of Algimonas porphyrae strain NBRC 108216.</title>
        <authorList>
            <person name="Sun Q."/>
            <person name="Mori K."/>
        </authorList>
    </citation>
    <scope>NUCLEOTIDE SEQUENCE</scope>
    <source>
        <strain evidence="2">NBRC 108216</strain>
    </source>
</reference>
<keyword evidence="1" id="KW-1133">Transmembrane helix</keyword>
<evidence type="ECO:0000313" key="3">
    <source>
        <dbReference type="Proteomes" id="UP001161390"/>
    </source>
</evidence>
<reference evidence="2" key="1">
    <citation type="journal article" date="2014" name="Int. J. Syst. Evol. Microbiol.">
        <title>Complete genome of a new Firmicutes species belonging to the dominant human colonic microbiota ('Ruminococcus bicirculans') reveals two chromosomes and a selective capacity to utilize plant glucans.</title>
        <authorList>
            <consortium name="NISC Comparative Sequencing Program"/>
            <person name="Wegmann U."/>
            <person name="Louis P."/>
            <person name="Goesmann A."/>
            <person name="Henrissat B."/>
            <person name="Duncan S.H."/>
            <person name="Flint H.J."/>
        </authorList>
    </citation>
    <scope>NUCLEOTIDE SEQUENCE</scope>
    <source>
        <strain evidence="2">NBRC 108216</strain>
    </source>
</reference>
<proteinExistence type="predicted"/>
<keyword evidence="1" id="KW-0812">Transmembrane</keyword>
<comment type="caution">
    <text evidence="2">The sequence shown here is derived from an EMBL/GenBank/DDBJ whole genome shotgun (WGS) entry which is preliminary data.</text>
</comment>
<dbReference type="Proteomes" id="UP001161390">
    <property type="component" value="Unassembled WGS sequence"/>
</dbReference>
<sequence>MLMILRRLKAHVEKENWFAVGIDFCIVVIGVFVGIQLGNWNEARQDKIAEAGYIERLDLEMDVIRARLTDGEAVYRNSVENIDLLLDARRAFHRGEPDEIPDDDILQSAASSVTSGRVPAGSPAAFKEMVANGALETLRSEDLRQALFAYDEFSAVARDSWRTIREAQTWSANRVTGLIDYDLNTDVAPATSDIGDALRFASFDRDLLLNDSDVKKALNILIRTQINQQYIVAQQLALANDIEVLLAEERAR</sequence>
<accession>A0ABQ5V4S7</accession>
<organism evidence="2 3">
    <name type="scientific">Algimonas porphyrae</name>
    <dbReference type="NCBI Taxonomy" id="1128113"/>
    <lineage>
        <taxon>Bacteria</taxon>
        <taxon>Pseudomonadati</taxon>
        <taxon>Pseudomonadota</taxon>
        <taxon>Alphaproteobacteria</taxon>
        <taxon>Maricaulales</taxon>
        <taxon>Robiginitomaculaceae</taxon>
        <taxon>Algimonas</taxon>
    </lineage>
</organism>
<name>A0ABQ5V4S7_9PROT</name>
<gene>
    <name evidence="2" type="ORF">GCM10007854_26350</name>
</gene>
<keyword evidence="1" id="KW-0472">Membrane</keyword>
<dbReference type="EMBL" id="BSNJ01000005">
    <property type="protein sequence ID" value="GLQ21680.1"/>
    <property type="molecule type" value="Genomic_DNA"/>
</dbReference>
<feature type="transmembrane region" description="Helical" evidence="1">
    <location>
        <begin position="16"/>
        <end position="37"/>
    </location>
</feature>
<evidence type="ECO:0000256" key="1">
    <source>
        <dbReference type="SAM" id="Phobius"/>
    </source>
</evidence>
<keyword evidence="3" id="KW-1185">Reference proteome</keyword>
<protein>
    <submittedName>
        <fullName evidence="2">Uncharacterized protein</fullName>
    </submittedName>
</protein>
<evidence type="ECO:0000313" key="2">
    <source>
        <dbReference type="EMBL" id="GLQ21680.1"/>
    </source>
</evidence>